<feature type="domain" description="Beta-ketoacyl-[acyl-carrier-protein] synthase III N-terminal" evidence="4">
    <location>
        <begin position="141"/>
        <end position="209"/>
    </location>
</feature>
<dbReference type="Proteomes" id="UP000183940">
    <property type="component" value="Unassembled WGS sequence"/>
</dbReference>
<dbReference type="InterPro" id="IPR016039">
    <property type="entry name" value="Thiolase-like"/>
</dbReference>
<accession>A0A1L9QWU4</accession>
<protein>
    <recommendedName>
        <fullName evidence="7">3-oxoacyl-ACP synthase</fullName>
    </recommendedName>
</protein>
<proteinExistence type="predicted"/>
<evidence type="ECO:0008006" key="7">
    <source>
        <dbReference type="Google" id="ProtNLM"/>
    </source>
</evidence>
<keyword evidence="6" id="KW-1185">Reference proteome</keyword>
<evidence type="ECO:0000259" key="4">
    <source>
        <dbReference type="Pfam" id="PF08545"/>
    </source>
</evidence>
<dbReference type="InterPro" id="IPR013751">
    <property type="entry name" value="ACP_syn_III_N"/>
</dbReference>
<dbReference type="AlphaFoldDB" id="A0A1L9QWU4"/>
<dbReference type="Gene3D" id="3.40.47.10">
    <property type="match status" value="2"/>
</dbReference>
<dbReference type="GO" id="GO:0044550">
    <property type="term" value="P:secondary metabolite biosynthetic process"/>
    <property type="evidence" value="ECO:0007669"/>
    <property type="project" value="TreeGrafter"/>
</dbReference>
<dbReference type="Pfam" id="PF08541">
    <property type="entry name" value="ACP_syn_III_C"/>
    <property type="match status" value="1"/>
</dbReference>
<sequence>MFNQSVGIHSLAVSLPREIRTNDYYRENYPKLVEEAEKLGLARIFVPEESTSNQIDIYTEEMLPYLSDPFRGSVERRVIDREENALTLGYRAAYQALEAANLTAEEIDLVIVNTTLPKGVITGDAAFFARELGLKCPAWNIESGCSAAMVALQTAYAQVRSGECRNVLVITSAAFSDFLSPNDTLAFISGDAASAFVVGEVNANDGVIGKKILNAGESWGALDNHFILDKQGKVQIEFQPTGKASTQTVHSQLFYPCCQAAAAAAGVTLNQIDFFAFHTPTAWIAKASTRSLGVDFARTVDLHPYVGNIGSVTALINLYFAAKAGRIRENDLVLLYTIGYAGNAGAIVMRWGDVALGPLPENSEKILQAACSQPPVAVAV</sequence>
<keyword evidence="1" id="KW-0808">Transferase</keyword>
<evidence type="ECO:0000313" key="6">
    <source>
        <dbReference type="Proteomes" id="UP000183940"/>
    </source>
</evidence>
<evidence type="ECO:0000256" key="2">
    <source>
        <dbReference type="ARBA" id="ARBA00023315"/>
    </source>
</evidence>
<dbReference type="PANTHER" id="PTHR34069:SF2">
    <property type="entry name" value="BETA-KETOACYL-[ACYL-CARRIER-PROTEIN] SYNTHASE III"/>
    <property type="match status" value="1"/>
</dbReference>
<dbReference type="SUPFAM" id="SSF53901">
    <property type="entry name" value="Thiolase-like"/>
    <property type="match status" value="1"/>
</dbReference>
<organism evidence="5 6">
    <name type="scientific">Roseofilum reptotaenium AO1-A</name>
    <dbReference type="NCBI Taxonomy" id="1925591"/>
    <lineage>
        <taxon>Bacteria</taxon>
        <taxon>Bacillati</taxon>
        <taxon>Cyanobacteriota</taxon>
        <taxon>Cyanophyceae</taxon>
        <taxon>Desertifilales</taxon>
        <taxon>Desertifilaceae</taxon>
        <taxon>Roseofilum</taxon>
    </lineage>
</organism>
<comment type="caution">
    <text evidence="5">The sequence shown here is derived from an EMBL/GenBank/DDBJ whole genome shotgun (WGS) entry which is preliminary data.</text>
</comment>
<dbReference type="STRING" id="1925591.BI308_03570"/>
<gene>
    <name evidence="5" type="ORF">BI308_03570</name>
</gene>
<dbReference type="InterPro" id="IPR013747">
    <property type="entry name" value="ACP_syn_III_C"/>
</dbReference>
<feature type="domain" description="Beta-ketoacyl-[acyl-carrier-protein] synthase III C-terminal" evidence="3">
    <location>
        <begin position="263"/>
        <end position="351"/>
    </location>
</feature>
<dbReference type="PANTHER" id="PTHR34069">
    <property type="entry name" value="3-OXOACYL-[ACYL-CARRIER-PROTEIN] SYNTHASE 3"/>
    <property type="match status" value="1"/>
</dbReference>
<dbReference type="EMBL" id="MLAW01000003">
    <property type="protein sequence ID" value="OJJ27134.1"/>
    <property type="molecule type" value="Genomic_DNA"/>
</dbReference>
<name>A0A1L9QWU4_9CYAN</name>
<dbReference type="Pfam" id="PF08545">
    <property type="entry name" value="ACP_syn_III"/>
    <property type="match status" value="1"/>
</dbReference>
<keyword evidence="2" id="KW-0012">Acyltransferase</keyword>
<evidence type="ECO:0000259" key="3">
    <source>
        <dbReference type="Pfam" id="PF08541"/>
    </source>
</evidence>
<dbReference type="GO" id="GO:0006633">
    <property type="term" value="P:fatty acid biosynthetic process"/>
    <property type="evidence" value="ECO:0007669"/>
    <property type="project" value="InterPro"/>
</dbReference>
<dbReference type="GO" id="GO:0004315">
    <property type="term" value="F:3-oxoacyl-[acyl-carrier-protein] synthase activity"/>
    <property type="evidence" value="ECO:0007669"/>
    <property type="project" value="InterPro"/>
</dbReference>
<reference evidence="5" key="1">
    <citation type="submission" date="2016-10" db="EMBL/GenBank/DDBJ databases">
        <title>CRISPR-Cas defence system in Roseofilum reptotaenium: evidence of a bacteriophage-cyanobacterium arms race in the coral black band disease.</title>
        <authorList>
            <person name="Buerger P."/>
            <person name="Wood-Charlson E.M."/>
            <person name="Weynberg K.D."/>
            <person name="Willis B."/>
            <person name="Van Oppen M.J."/>
        </authorList>
    </citation>
    <scope>NUCLEOTIDE SEQUENCE [LARGE SCALE GENOMIC DNA]</scope>
    <source>
        <strain evidence="5">AO1-A</strain>
    </source>
</reference>
<evidence type="ECO:0000313" key="5">
    <source>
        <dbReference type="EMBL" id="OJJ27134.1"/>
    </source>
</evidence>
<evidence type="ECO:0000256" key="1">
    <source>
        <dbReference type="ARBA" id="ARBA00022679"/>
    </source>
</evidence>